<dbReference type="AlphaFoldDB" id="A0A6G1ZCR1"/>
<accession>A0A6G1ZCR1</accession>
<dbReference type="RefSeq" id="WP_007658749.1">
    <property type="nucleotide sequence ID" value="NZ_CAJSYT010000001.1"/>
</dbReference>
<evidence type="ECO:0000256" key="1">
    <source>
        <dbReference type="ARBA" id="ARBA00023125"/>
    </source>
</evidence>
<dbReference type="SUPFAM" id="SSF47729">
    <property type="entry name" value="IHF-like DNA-binding proteins"/>
    <property type="match status" value="1"/>
</dbReference>
<comment type="caution">
    <text evidence="4">The sequence shown here is derived from an EMBL/GenBank/DDBJ whole genome shotgun (WGS) entry which is preliminary data.</text>
</comment>
<reference evidence="4" key="1">
    <citation type="journal article" date="2019" name="Nat. Med.">
        <title>A library of human gut bacterial isolates paired with longitudinal multiomics data enables mechanistic microbiome research.</title>
        <authorList>
            <person name="Poyet M."/>
            <person name="Groussin M."/>
            <person name="Gibbons S.M."/>
            <person name="Avila-Pacheco J."/>
            <person name="Jiang X."/>
            <person name="Kearney S.M."/>
            <person name="Perrotta A.R."/>
            <person name="Berdy B."/>
            <person name="Zhao S."/>
            <person name="Lieberman T.D."/>
            <person name="Swanson P.K."/>
            <person name="Smith M."/>
            <person name="Roesemann S."/>
            <person name="Alexander J.E."/>
            <person name="Rich S.A."/>
            <person name="Livny J."/>
            <person name="Vlamakis H."/>
            <person name="Clish C."/>
            <person name="Bullock K."/>
            <person name="Deik A."/>
            <person name="Scott J."/>
            <person name="Pierce K.A."/>
            <person name="Xavier R.J."/>
            <person name="Alm E.J."/>
        </authorList>
    </citation>
    <scope>NUCLEOTIDE SEQUENCE</scope>
    <source>
        <strain evidence="4">BIOML-A4</strain>
    </source>
</reference>
<dbReference type="InterPro" id="IPR041607">
    <property type="entry name" value="HU-HIG"/>
</dbReference>
<evidence type="ECO:0000259" key="3">
    <source>
        <dbReference type="Pfam" id="PF18291"/>
    </source>
</evidence>
<protein>
    <recommendedName>
        <fullName evidence="3">HU domain-containing protein</fullName>
    </recommendedName>
</protein>
<dbReference type="InterPro" id="IPR010992">
    <property type="entry name" value="IHF-like_DNA-bd_dom_sf"/>
</dbReference>
<keyword evidence="1" id="KW-0238">DNA-binding</keyword>
<evidence type="ECO:0000313" key="4">
    <source>
        <dbReference type="EMBL" id="MRY11717.1"/>
    </source>
</evidence>
<organism evidence="4">
    <name type="scientific">Parabacteroides goldsteinii</name>
    <dbReference type="NCBI Taxonomy" id="328812"/>
    <lineage>
        <taxon>Bacteria</taxon>
        <taxon>Pseudomonadati</taxon>
        <taxon>Bacteroidota</taxon>
        <taxon>Bacteroidia</taxon>
        <taxon>Bacteroidales</taxon>
        <taxon>Tannerellaceae</taxon>
        <taxon>Parabacteroides</taxon>
    </lineage>
</organism>
<evidence type="ECO:0000256" key="2">
    <source>
        <dbReference type="SAM" id="MobiDB-lite"/>
    </source>
</evidence>
<sequence>MALKFRRVKKSFGFDKSKTEKYLVVPERATPVGFGYLCEEIAMVSGVNKGMVRATLYGLVSSMKTFIQQGHTVQVEGFGSFIPSFNAKSSLVESEANADSIRKMKLRFVPCAELREMMERMRMDFNDKDSTNDTKVPSGGGSEGGGDRPEIE</sequence>
<dbReference type="EMBL" id="WKLP01000012">
    <property type="protein sequence ID" value="MRY11717.1"/>
    <property type="molecule type" value="Genomic_DNA"/>
</dbReference>
<name>A0A6G1ZCR1_9BACT</name>
<gene>
    <name evidence="4" type="ORF">GKE01_09585</name>
</gene>
<dbReference type="Pfam" id="PF18291">
    <property type="entry name" value="HU-HIG"/>
    <property type="match status" value="1"/>
</dbReference>
<feature type="domain" description="HU" evidence="3">
    <location>
        <begin position="1"/>
        <end position="122"/>
    </location>
</feature>
<dbReference type="GO" id="GO:0003677">
    <property type="term" value="F:DNA binding"/>
    <property type="evidence" value="ECO:0007669"/>
    <property type="project" value="UniProtKB-KW"/>
</dbReference>
<proteinExistence type="predicted"/>
<feature type="region of interest" description="Disordered" evidence="2">
    <location>
        <begin position="124"/>
        <end position="152"/>
    </location>
</feature>